<comment type="caution">
    <text evidence="1">The sequence shown here is derived from an EMBL/GenBank/DDBJ whole genome shotgun (WGS) entry which is preliminary data.</text>
</comment>
<evidence type="ECO:0000313" key="1">
    <source>
        <dbReference type="EMBL" id="NIL24658.1"/>
    </source>
</evidence>
<dbReference type="Proteomes" id="UP000712947">
    <property type="component" value="Unassembled WGS sequence"/>
</dbReference>
<proteinExistence type="predicted"/>
<sequence>MADKYKIDGVPPQGDVAGTKIPTYKSLYSTENPILRSAPSQAFKAYKLVGKGNMVFAAASQGMEWLNGEADEAHEINTAAQNVSVPVEQFSQLSGAMRIRGADRTSAIQSAEQLYQTFNNILWDKDKAAAELLQKYHIDLVKNENNTVNVPQTLESLAPIFKNKMDAQEQNSVINILGGNNEGIELLREGLELKDLLSASSRYGFTVDPELTTKLEELRVRTTEFSAAVDGIKQKAADTLSDVLTFDNILANTIGGLTDVMTYGPDNFSIMHTLGMTSGYESEKLRHAYDSNDFYQQLTLYEKVMLDFGLMTDGYQHKYDAFYAPKNTDSASVVSSPEHYIFNPDAGDAWRNNRVIDPNAPDPYSLWSPSAISSAGVDASGVSVNALPIDTESTGGVNLGAIADVIATAMQNNRVQIELTLIDSRTGETSVIPAQGGGRISYAMAMPM</sequence>
<accession>A0AA44I1I8</accession>
<gene>
    <name evidence="1" type="ORF">HB991_19360</name>
</gene>
<evidence type="ECO:0000313" key="2">
    <source>
        <dbReference type="Proteomes" id="UP000712947"/>
    </source>
</evidence>
<name>A0AA44I1I8_YERMO</name>
<protein>
    <submittedName>
        <fullName evidence="1">Chemotaxis protein</fullName>
    </submittedName>
</protein>
<organism evidence="1 2">
    <name type="scientific">Yersinia mollaretii</name>
    <dbReference type="NCBI Taxonomy" id="33060"/>
    <lineage>
        <taxon>Bacteria</taxon>
        <taxon>Pseudomonadati</taxon>
        <taxon>Pseudomonadota</taxon>
        <taxon>Gammaproteobacteria</taxon>
        <taxon>Enterobacterales</taxon>
        <taxon>Yersiniaceae</taxon>
        <taxon>Yersinia</taxon>
    </lineage>
</organism>
<dbReference type="RefSeq" id="WP_050535936.1">
    <property type="nucleotide sequence ID" value="NZ_CABHYO010000052.1"/>
</dbReference>
<dbReference type="AlphaFoldDB" id="A0AA44I1I8"/>
<reference evidence="1" key="1">
    <citation type="submission" date="2020-03" db="EMBL/GenBank/DDBJ databases">
        <authorList>
            <person name="Kislichkina A."/>
            <person name="Dentovskaya S."/>
            <person name="Shaikhutdinov R."/>
            <person name="Ivanov S."/>
            <person name="Sizova A."/>
            <person name="Solomentsev V."/>
            <person name="Bogun A."/>
        </authorList>
    </citation>
    <scope>NUCLEOTIDE SEQUENCE</scope>
    <source>
        <strain evidence="1">SCPM-O-B-7610</strain>
    </source>
</reference>
<dbReference type="EMBL" id="JAASAI010000029">
    <property type="protein sequence ID" value="NIL24658.1"/>
    <property type="molecule type" value="Genomic_DNA"/>
</dbReference>